<organism evidence="6 7">
    <name type="scientific">Agaribacter marinus</name>
    <dbReference type="NCBI Taxonomy" id="1431249"/>
    <lineage>
        <taxon>Bacteria</taxon>
        <taxon>Pseudomonadati</taxon>
        <taxon>Pseudomonadota</taxon>
        <taxon>Gammaproteobacteria</taxon>
        <taxon>Alteromonadales</taxon>
        <taxon>Alteromonadaceae</taxon>
        <taxon>Agaribacter</taxon>
    </lineage>
</organism>
<dbReference type="CDD" id="cd07185">
    <property type="entry name" value="OmpA_C-like"/>
    <property type="match status" value="1"/>
</dbReference>
<evidence type="ECO:0000256" key="2">
    <source>
        <dbReference type="ARBA" id="ARBA00023136"/>
    </source>
</evidence>
<dbReference type="PANTHER" id="PTHR30329">
    <property type="entry name" value="STATOR ELEMENT OF FLAGELLAR MOTOR COMPLEX"/>
    <property type="match status" value="1"/>
</dbReference>
<dbReference type="RefSeq" id="WP_284217573.1">
    <property type="nucleotide sequence ID" value="NZ_BSOT01000005.1"/>
</dbReference>
<dbReference type="InterPro" id="IPR050330">
    <property type="entry name" value="Bact_OuterMem_StrucFunc"/>
</dbReference>
<dbReference type="InterPro" id="IPR036737">
    <property type="entry name" value="OmpA-like_sf"/>
</dbReference>
<keyword evidence="7" id="KW-1185">Reference proteome</keyword>
<dbReference type="AlphaFoldDB" id="A0AA37T2E1"/>
<reference evidence="6" key="1">
    <citation type="journal article" date="2014" name="Int. J. Syst. Evol. Microbiol.">
        <title>Complete genome sequence of Corynebacterium casei LMG S-19264T (=DSM 44701T), isolated from a smear-ripened cheese.</title>
        <authorList>
            <consortium name="US DOE Joint Genome Institute (JGI-PGF)"/>
            <person name="Walter F."/>
            <person name="Albersmeier A."/>
            <person name="Kalinowski J."/>
            <person name="Ruckert C."/>
        </authorList>
    </citation>
    <scope>NUCLEOTIDE SEQUENCE</scope>
    <source>
        <strain evidence="6">NBRC 110023</strain>
    </source>
</reference>
<dbReference type="EMBL" id="BSOT01000005">
    <property type="protein sequence ID" value="GLR70375.1"/>
    <property type="molecule type" value="Genomic_DNA"/>
</dbReference>
<dbReference type="PROSITE" id="PS51123">
    <property type="entry name" value="OMPA_2"/>
    <property type="match status" value="1"/>
</dbReference>
<protein>
    <submittedName>
        <fullName evidence="6">Smf-dependent flagellar motor protein MotY</fullName>
    </submittedName>
</protein>
<dbReference type="InterPro" id="IPR006665">
    <property type="entry name" value="OmpA-like"/>
</dbReference>
<dbReference type="Pfam" id="PF18393">
    <property type="entry name" value="MotY_N"/>
    <property type="match status" value="1"/>
</dbReference>
<sequence>MREYQANVEDSTWSMSQQTRLTCELSHEIPGYGQALFVSEASKQLNVEFTLDMKRLPSRYDIATLYSKPPKWMPGVATRRLASMDLRKQYSADLPEDATWQMLTELEKGFFPTILYQDWLNPNDQVAVGLNASNFDSQYSTFSNCISNLLPYSFEDIAYTVLSYKKNSAELTKYSQRRLDMIGDYLKEDLALELVLMAGYTDSYGGSWANEQLSIKRANEIRDYFASMGVDGERIEVNGYGEKRHIAPNDNQLDRAKNRRVVIRMAKS</sequence>
<name>A0AA37T2E1_9ALTE</name>
<evidence type="ECO:0000313" key="6">
    <source>
        <dbReference type="EMBL" id="GLR70375.1"/>
    </source>
</evidence>
<keyword evidence="6" id="KW-0282">Flagellum</keyword>
<gene>
    <name evidence="6" type="primary">motY</name>
    <name evidence="6" type="ORF">GCM10007852_12830</name>
</gene>
<accession>A0AA37T2E1</accession>
<dbReference type="GO" id="GO:0009279">
    <property type="term" value="C:cell outer membrane"/>
    <property type="evidence" value="ECO:0007669"/>
    <property type="project" value="UniProtKB-SubCell"/>
</dbReference>
<evidence type="ECO:0000256" key="4">
    <source>
        <dbReference type="PROSITE-ProRule" id="PRU00473"/>
    </source>
</evidence>
<keyword evidence="6" id="KW-0969">Cilium</keyword>
<evidence type="ECO:0000256" key="3">
    <source>
        <dbReference type="ARBA" id="ARBA00023237"/>
    </source>
</evidence>
<reference evidence="6" key="2">
    <citation type="submission" date="2023-01" db="EMBL/GenBank/DDBJ databases">
        <title>Draft genome sequence of Agaribacter marinus strain NBRC 110023.</title>
        <authorList>
            <person name="Sun Q."/>
            <person name="Mori K."/>
        </authorList>
    </citation>
    <scope>NUCLEOTIDE SEQUENCE</scope>
    <source>
        <strain evidence="6">NBRC 110023</strain>
    </source>
</reference>
<dbReference type="PRINTS" id="PR01023">
    <property type="entry name" value="NAFLGMOTY"/>
</dbReference>
<keyword evidence="3" id="KW-0998">Cell outer membrane</keyword>
<dbReference type="InterPro" id="IPR041544">
    <property type="entry name" value="MotY_N"/>
</dbReference>
<proteinExistence type="predicted"/>
<dbReference type="Gene3D" id="3.30.1330.60">
    <property type="entry name" value="OmpA-like domain"/>
    <property type="match status" value="1"/>
</dbReference>
<dbReference type="SUPFAM" id="SSF103088">
    <property type="entry name" value="OmpA-like"/>
    <property type="match status" value="1"/>
</dbReference>
<evidence type="ECO:0000313" key="7">
    <source>
        <dbReference type="Proteomes" id="UP001156601"/>
    </source>
</evidence>
<comment type="subcellular location">
    <subcellularLocation>
        <location evidence="1">Cell outer membrane</location>
    </subcellularLocation>
</comment>
<dbReference type="InterPro" id="IPR006664">
    <property type="entry name" value="OMP_bac"/>
</dbReference>
<keyword evidence="2 4" id="KW-0472">Membrane</keyword>
<evidence type="ECO:0000259" key="5">
    <source>
        <dbReference type="PROSITE" id="PS51123"/>
    </source>
</evidence>
<evidence type="ECO:0000256" key="1">
    <source>
        <dbReference type="ARBA" id="ARBA00004442"/>
    </source>
</evidence>
<dbReference type="Proteomes" id="UP001156601">
    <property type="component" value="Unassembled WGS sequence"/>
</dbReference>
<dbReference type="PRINTS" id="PR01021">
    <property type="entry name" value="OMPADOMAIN"/>
</dbReference>
<dbReference type="Gene3D" id="2.60.40.2540">
    <property type="match status" value="1"/>
</dbReference>
<comment type="caution">
    <text evidence="6">The sequence shown here is derived from an EMBL/GenBank/DDBJ whole genome shotgun (WGS) entry which is preliminary data.</text>
</comment>
<dbReference type="Pfam" id="PF00691">
    <property type="entry name" value="OmpA"/>
    <property type="match status" value="1"/>
</dbReference>
<dbReference type="PANTHER" id="PTHR30329:SF21">
    <property type="entry name" value="LIPOPROTEIN YIAD-RELATED"/>
    <property type="match status" value="1"/>
</dbReference>
<feature type="domain" description="OmpA-like" evidence="5">
    <location>
        <begin position="152"/>
        <end position="268"/>
    </location>
</feature>
<keyword evidence="6" id="KW-0966">Cell projection</keyword>